<dbReference type="Gene3D" id="3.40.50.1110">
    <property type="entry name" value="SGNH hydrolase"/>
    <property type="match status" value="1"/>
</dbReference>
<dbReference type="NCBIfam" id="TIGR04183">
    <property type="entry name" value="Por_Secre_tail"/>
    <property type="match status" value="1"/>
</dbReference>
<dbReference type="Pfam" id="PF13472">
    <property type="entry name" value="Lipase_GDSL_2"/>
    <property type="match status" value="1"/>
</dbReference>
<evidence type="ECO:0000313" key="2">
    <source>
        <dbReference type="EMBL" id="OGK06892.1"/>
    </source>
</evidence>
<dbReference type="SUPFAM" id="SSF52266">
    <property type="entry name" value="SGNH hydrolase"/>
    <property type="match status" value="1"/>
</dbReference>
<organism evidence="2 3">
    <name type="scientific">Candidatus Raymondbacteria bacterium RIFOXYD12_FULL_49_13</name>
    <dbReference type="NCBI Taxonomy" id="1817890"/>
    <lineage>
        <taxon>Bacteria</taxon>
        <taxon>Raymondiibacteriota</taxon>
    </lineage>
</organism>
<name>A0A1F7FKA5_UNCRA</name>
<sequence>MFKALSVFVVLLLAFGTHAKVRSVWVKTRNVINSYSLDKLEHDDYLPLWFLGQNKLVPANYNKAADPELFCKVIYHWTFNQARGWRGFSTLFTRDFAWNWAQAQKYAMWAHDWTSFAKEGLAQDPSFTDVACYDPIKFMNIIPTGTCGEFSALMQGVYESMGFQVRRFVLGGGYHSVSEVYYNGAWHHYDFDQAGWCMDPTNDHVMSLAEWAANPTHVVNTYNAALDTVNYPNSTRPVYFENADMPGWATKEPTIWPGAQKTSESYAHHDSYENFHDMSFALREGEYIKFNWDAQYHTWPGLGLYGATYVDSNYDRWMSDGQMVYEPTLSNSYNDYYDGLYQDSSMNLVADGLVPIGSSGYAIWAFHSAYQMAVCTLTTTSIGTITKAISKDMGATWTTFTGTNPGNIKELYDFLLKITVASGAKLTGLKSVINIVHNPGALPRLSVVNPLQGRSTPAWNDYMDTVRVYQYDQDEVLTKKANQAIDAVTTVDAPQYGKITSISGTYTYAVPNPPPGNYQVGLFMGTGSIPGTMVAESDNFDTPPNNWVYSYVDHWRGVLSKQRYSLADGAKKASMRLSRTAVTGGVTSGTVHAKIRMHYWVNHSTRTELDSLIISYAVKAVNAATTDPAIIPPSMGPEIVYSCTTGTFTNGHWDSHGFNLQPAVGAVGLKNIWMKIVNPGQKPFAPRDTTGGGGPVAPCIFPSGNTLSAELNGGGGTNINNYRAQFSEQIGQNLRRVHSCHWDTTWNRYRVATFGNSITNQNTYWLDLNNAIVNIPNAAAINTFLDSTARQNNWMINSKNAAHGNESGQSIGWVNSVVSSVLANDRPMIATIMIGTNNCANGAPLEWGNCNYPGPGCSCDPCWPDTLEYREILQQLTDAGVMPIVQLIPPFDGSQLVGWKYLRDSLIVPYNNKVKALCQSRNIPYIDMYQWAVDHGGISLLSDWAHPRSCGSGGNDFSDGCLAGGTSGLQNARNYLTIMAINDITRYVVNGEGFLYTNAGRLAAVDDIMSLDCFPNPFNPSATIRFHTPASSGAQRVVIGIYNVKGVMVKSFATSSPSGSLVWDGRDMNGKNVTSGMYFYRLIVGDKSLQGKMVLAK</sequence>
<reference evidence="2 3" key="1">
    <citation type="journal article" date="2016" name="Nat. Commun.">
        <title>Thousands of microbial genomes shed light on interconnected biogeochemical processes in an aquifer system.</title>
        <authorList>
            <person name="Anantharaman K."/>
            <person name="Brown C.T."/>
            <person name="Hug L.A."/>
            <person name="Sharon I."/>
            <person name="Castelle C.J."/>
            <person name="Probst A.J."/>
            <person name="Thomas B.C."/>
            <person name="Singh A."/>
            <person name="Wilkins M.J."/>
            <person name="Karaoz U."/>
            <person name="Brodie E.L."/>
            <person name="Williams K.H."/>
            <person name="Hubbard S.S."/>
            <person name="Banfield J.F."/>
        </authorList>
    </citation>
    <scope>NUCLEOTIDE SEQUENCE [LARGE SCALE GENOMIC DNA]</scope>
</reference>
<dbReference type="Proteomes" id="UP000179243">
    <property type="component" value="Unassembled WGS sequence"/>
</dbReference>
<feature type="domain" description="SGNH hydrolase-type esterase" evidence="1">
    <location>
        <begin position="754"/>
        <end position="947"/>
    </location>
</feature>
<dbReference type="Gene3D" id="2.60.40.4070">
    <property type="match status" value="1"/>
</dbReference>
<dbReference type="InterPro" id="IPR036514">
    <property type="entry name" value="SGNH_hydro_sf"/>
</dbReference>
<dbReference type="EMBL" id="MFYX01000018">
    <property type="protein sequence ID" value="OGK06892.1"/>
    <property type="molecule type" value="Genomic_DNA"/>
</dbReference>
<proteinExistence type="predicted"/>
<dbReference type="InterPro" id="IPR013830">
    <property type="entry name" value="SGNH_hydro"/>
</dbReference>
<protein>
    <recommendedName>
        <fullName evidence="1">SGNH hydrolase-type esterase domain-containing protein</fullName>
    </recommendedName>
</protein>
<gene>
    <name evidence="2" type="ORF">A2519_11575</name>
</gene>
<dbReference type="AlphaFoldDB" id="A0A1F7FKA5"/>
<evidence type="ECO:0000259" key="1">
    <source>
        <dbReference type="Pfam" id="PF13472"/>
    </source>
</evidence>
<dbReference type="InterPro" id="IPR026444">
    <property type="entry name" value="Secre_tail"/>
</dbReference>
<evidence type="ECO:0000313" key="3">
    <source>
        <dbReference type="Proteomes" id="UP000179243"/>
    </source>
</evidence>
<comment type="caution">
    <text evidence="2">The sequence shown here is derived from an EMBL/GenBank/DDBJ whole genome shotgun (WGS) entry which is preliminary data.</text>
</comment>
<accession>A0A1F7FKA5</accession>